<comment type="function">
    <text evidence="2">NDH-1 shuttles electrons from NADH, via FMN and iron-sulfur (Fe-S) centers, to quinones in the respiratory chain. Couples the redox reaction to proton translocation (for every two electrons transferred, four hydrogen ions are translocated across the cytoplasmic membrane), and thus conserves the redox energy in a proton gradient.</text>
</comment>
<evidence type="ECO:0000256" key="1">
    <source>
        <dbReference type="ARBA" id="ARBA00005698"/>
    </source>
</evidence>
<dbReference type="PANTHER" id="PTHR33269">
    <property type="entry name" value="NADH-UBIQUINONE OXIDOREDUCTASE CHAIN 6"/>
    <property type="match status" value="1"/>
</dbReference>
<keyword evidence="4" id="KW-1185">Reference proteome</keyword>
<dbReference type="GO" id="GO:0016491">
    <property type="term" value="F:oxidoreductase activity"/>
    <property type="evidence" value="ECO:0007669"/>
    <property type="project" value="UniProtKB-KW"/>
</dbReference>
<feature type="transmembrane region" description="Helical" evidence="2">
    <location>
        <begin position="6"/>
        <end position="26"/>
    </location>
</feature>
<dbReference type="PANTHER" id="PTHR33269:SF17">
    <property type="entry name" value="NADH-UBIQUINONE OXIDOREDUCTASE CHAIN 6"/>
    <property type="match status" value="1"/>
</dbReference>
<dbReference type="Pfam" id="PF00499">
    <property type="entry name" value="Oxidored_q3"/>
    <property type="match status" value="1"/>
</dbReference>
<keyword evidence="3" id="KW-0560">Oxidoreductase</keyword>
<dbReference type="EMBL" id="CP015136">
    <property type="protein sequence ID" value="AMY06937.1"/>
    <property type="molecule type" value="Genomic_DNA"/>
</dbReference>
<dbReference type="InterPro" id="IPR042106">
    <property type="entry name" value="Nuo/plastoQ_OxRdtase_6_NuoJ"/>
</dbReference>
<dbReference type="PATRIC" id="fig|1813736.3.peg.111"/>
<protein>
    <recommendedName>
        <fullName evidence="2">NADH-quinone oxidoreductase subunit J</fullName>
        <ecNumber evidence="2">7.1.1.-</ecNumber>
    </recommendedName>
</protein>
<comment type="subcellular location">
    <subcellularLocation>
        <location evidence="2">Cell membrane</location>
        <topology evidence="2">Multi-pass membrane protein</topology>
    </subcellularLocation>
</comment>
<comment type="similarity">
    <text evidence="1 2">Belongs to the complex I subunit 6 family.</text>
</comment>
<dbReference type="STRING" id="1855912.LuPra_00101"/>
<keyword evidence="2" id="KW-0812">Transmembrane</keyword>
<dbReference type="OrthoDB" id="9790848at2"/>
<gene>
    <name evidence="3" type="primary">nuoJ_1</name>
    <name evidence="3" type="ORF">LuPra_00101</name>
</gene>
<keyword evidence="2" id="KW-0874">Quinone</keyword>
<dbReference type="GO" id="GO:0048038">
    <property type="term" value="F:quinone binding"/>
    <property type="evidence" value="ECO:0007669"/>
    <property type="project" value="UniProtKB-UniRule"/>
</dbReference>
<feature type="transmembrane region" description="Helical" evidence="2">
    <location>
        <begin position="144"/>
        <end position="166"/>
    </location>
</feature>
<reference evidence="3 4" key="1">
    <citation type="journal article" date="2016" name="Genome Announc.">
        <title>First Complete Genome Sequence of a Subdivision 6 Acidobacterium Strain.</title>
        <authorList>
            <person name="Huang S."/>
            <person name="Vieira S."/>
            <person name="Bunk B."/>
            <person name="Riedel T."/>
            <person name="Sproer C."/>
            <person name="Overmann J."/>
        </authorList>
    </citation>
    <scope>NUCLEOTIDE SEQUENCE [LARGE SCALE GENOMIC DNA]</scope>
    <source>
        <strain evidence="4">DSM 100886 HEG_-6_39</strain>
    </source>
</reference>
<accession>A0A143PEG3</accession>
<dbReference type="AlphaFoldDB" id="A0A143PEG3"/>
<feature type="transmembrane region" description="Helical" evidence="2">
    <location>
        <begin position="93"/>
        <end position="112"/>
    </location>
</feature>
<sequence length="172" mass="18105">MGTLAGQAAFYYLAAASIASAALAVTRSNPIHSMLWVLALFLHVAGIFVLVGAQFLAAVQVIVYAGAILVFYLFFVMLLDLPSETAARRFGAHWPLAAAAGAVFAFLLMRWYQPGLATPTPAATVDAAPMPHVAAVGMLLFTEFALPFEVVSLVLLVAILGAVVVARRKTAS</sequence>
<dbReference type="EC" id="7.1.1.-" evidence="2"/>
<dbReference type="Gene3D" id="1.20.120.1200">
    <property type="entry name" value="NADH-ubiquinone/plastoquinone oxidoreductase chain 6, subunit NuoJ"/>
    <property type="match status" value="1"/>
</dbReference>
<dbReference type="GO" id="GO:0005886">
    <property type="term" value="C:plasma membrane"/>
    <property type="evidence" value="ECO:0007669"/>
    <property type="project" value="UniProtKB-SubCell"/>
</dbReference>
<dbReference type="KEGG" id="abac:LuPra_00101"/>
<evidence type="ECO:0000313" key="4">
    <source>
        <dbReference type="Proteomes" id="UP000076079"/>
    </source>
</evidence>
<dbReference type="Proteomes" id="UP000076079">
    <property type="component" value="Chromosome"/>
</dbReference>
<name>A0A143PEG3_LUTPR</name>
<keyword evidence="2" id="KW-1133">Transmembrane helix</keyword>
<dbReference type="RefSeq" id="WP_110168950.1">
    <property type="nucleotide sequence ID" value="NZ_CP015136.1"/>
</dbReference>
<feature type="transmembrane region" description="Helical" evidence="2">
    <location>
        <begin position="61"/>
        <end position="81"/>
    </location>
</feature>
<evidence type="ECO:0000313" key="3">
    <source>
        <dbReference type="EMBL" id="AMY06937.1"/>
    </source>
</evidence>
<keyword evidence="2" id="KW-0472">Membrane</keyword>
<comment type="catalytic activity">
    <reaction evidence="2">
        <text>a quinone + NADH + 5 H(+)(in) = a quinol + NAD(+) + 4 H(+)(out)</text>
        <dbReference type="Rhea" id="RHEA:57888"/>
        <dbReference type="ChEBI" id="CHEBI:15378"/>
        <dbReference type="ChEBI" id="CHEBI:24646"/>
        <dbReference type="ChEBI" id="CHEBI:57540"/>
        <dbReference type="ChEBI" id="CHEBI:57945"/>
        <dbReference type="ChEBI" id="CHEBI:132124"/>
    </reaction>
</comment>
<reference evidence="4" key="2">
    <citation type="submission" date="2016-04" db="EMBL/GenBank/DDBJ databases">
        <title>First Complete Genome Sequence of a Subdivision 6 Acidobacterium.</title>
        <authorList>
            <person name="Huang S."/>
            <person name="Vieira S."/>
            <person name="Bunk B."/>
            <person name="Riedel T."/>
            <person name="Sproeer C."/>
            <person name="Overmann J."/>
        </authorList>
    </citation>
    <scope>NUCLEOTIDE SEQUENCE [LARGE SCALE GENOMIC DNA]</scope>
    <source>
        <strain evidence="4">DSM 100886 HEG_-6_39</strain>
    </source>
</reference>
<feature type="transmembrane region" description="Helical" evidence="2">
    <location>
        <begin position="33"/>
        <end position="55"/>
    </location>
</feature>
<evidence type="ECO:0000256" key="2">
    <source>
        <dbReference type="RuleBase" id="RU004429"/>
    </source>
</evidence>
<dbReference type="InterPro" id="IPR001457">
    <property type="entry name" value="NADH_UbQ/plastoQ_OxRdtase_su6"/>
</dbReference>
<keyword evidence="2" id="KW-0520">NAD</keyword>
<proteinExistence type="inferred from homology"/>
<keyword evidence="2" id="KW-1003">Cell membrane</keyword>
<organism evidence="3 4">
    <name type="scientific">Luteitalea pratensis</name>
    <dbReference type="NCBI Taxonomy" id="1855912"/>
    <lineage>
        <taxon>Bacteria</taxon>
        <taxon>Pseudomonadati</taxon>
        <taxon>Acidobacteriota</taxon>
        <taxon>Vicinamibacteria</taxon>
        <taxon>Vicinamibacterales</taxon>
        <taxon>Vicinamibacteraceae</taxon>
        <taxon>Luteitalea</taxon>
    </lineage>
</organism>
<dbReference type="GO" id="GO:0008137">
    <property type="term" value="F:NADH dehydrogenase (ubiquinone) activity"/>
    <property type="evidence" value="ECO:0007669"/>
    <property type="project" value="UniProtKB-UniRule"/>
</dbReference>